<feature type="domain" description="Tape measure protein N-terminal" evidence="2">
    <location>
        <begin position="78"/>
        <end position="264"/>
    </location>
</feature>
<proteinExistence type="predicted"/>
<sequence length="728" mass="73717">MSASMDLGTAWLNVVPSFKGIQKSIRSELNGVDSVITAHSSGWGRKISSTLGSAFTTAGKMAGAGLAAATTFVASYTREALSASDATDKFKSTLNFAGIDSNQIEALTKSAQKYADLTVYDLSDIQSITAQLASNGVAGFDKLAEAAGNLNAVAGGNKETFKSVGMVITQTAGAGKLTAENWRQLSDAIPGAAGPIKKALLDAGAYTGDFADAMSKGQISAEEFNAAISSLGMTEAAQEAATSTATFEGAWGNFEAAIVGGLKDVIDPLKGAFTGALSTAAEKAEVFFGKIASGVQSMKDAFSAGNLDLGFLTGLGPILGGLAGMLGPLLSGLPIIGGLFTGLTGPVGLIIGAFAQMLANSEALRTALGNAGSAIMNVFAGLAPTFTALADGLGTVLGKIGDGIAPIIERLIPLLNYIAPALETLIPIVETVFSTLASVIEGALSIIKGVIDVWTGLLTGDWQMVWDGLGSIVSGAWEIITSLISGAIGVIGGVLSAGWSTITTVASSTWSGITSLVSSAWSGITSTVSSGASAVGSFISSGWNNAVSLTSSAWSNITSAVSNGVSSVMSFVGSLPGKIIGFFSNAGSWLVSAGKSVIRGFVDGLKSAFGWVKDTLSSLTSWLPDWKGPAPLDRVILKPAGKLVIGGFVDGLESQYSKVRRSLGDFTNSLGADVNLRGGLSGPSRMAPVSRAGVSFHIGAINNPLREPSSTSLSKELAKVSAGVGSLV</sequence>
<evidence type="ECO:0000256" key="1">
    <source>
        <dbReference type="SAM" id="Phobius"/>
    </source>
</evidence>
<evidence type="ECO:0000259" key="2">
    <source>
        <dbReference type="Pfam" id="PF20155"/>
    </source>
</evidence>
<gene>
    <name evidence="3" type="ORF">HC352_05475</name>
</gene>
<dbReference type="Proteomes" id="UP000502298">
    <property type="component" value="Chromosome"/>
</dbReference>
<name>A0A6H2ELQ5_9ACTO</name>
<organism evidence="3 4">
    <name type="scientific">Arcanobacterium buesumense</name>
    <dbReference type="NCBI Taxonomy" id="2722751"/>
    <lineage>
        <taxon>Bacteria</taxon>
        <taxon>Bacillati</taxon>
        <taxon>Actinomycetota</taxon>
        <taxon>Actinomycetes</taxon>
        <taxon>Actinomycetales</taxon>
        <taxon>Actinomycetaceae</taxon>
        <taxon>Arcanobacterium</taxon>
    </lineage>
</organism>
<evidence type="ECO:0000313" key="3">
    <source>
        <dbReference type="EMBL" id="QJC22004.1"/>
    </source>
</evidence>
<dbReference type="KEGG" id="arca:HC352_05475"/>
<dbReference type="EMBL" id="CP050804">
    <property type="protein sequence ID" value="QJC22004.1"/>
    <property type="molecule type" value="Genomic_DNA"/>
</dbReference>
<keyword evidence="1" id="KW-0472">Membrane</keyword>
<dbReference type="AlphaFoldDB" id="A0A6H2ELQ5"/>
<evidence type="ECO:0000313" key="4">
    <source>
        <dbReference type="Proteomes" id="UP000502298"/>
    </source>
</evidence>
<keyword evidence="1" id="KW-1133">Transmembrane helix</keyword>
<protein>
    <submittedName>
        <fullName evidence="3">Tape measure protein</fullName>
    </submittedName>
</protein>
<dbReference type="Pfam" id="PF20155">
    <property type="entry name" value="TMP_3"/>
    <property type="match status" value="1"/>
</dbReference>
<feature type="transmembrane region" description="Helical" evidence="1">
    <location>
        <begin position="333"/>
        <end position="355"/>
    </location>
</feature>
<dbReference type="PANTHER" id="PTHR37813:SF1">
    <property type="entry name" value="FELS-2 PROPHAGE PROTEIN"/>
    <property type="match status" value="1"/>
</dbReference>
<dbReference type="InterPro" id="IPR013491">
    <property type="entry name" value="Tape_meas_N"/>
</dbReference>
<reference evidence="3 4" key="1">
    <citation type="submission" date="2020-03" db="EMBL/GenBank/DDBJ databases">
        <title>Complete genome of Arcanobacterium buesumensis sp. nov. strain 2701.</title>
        <authorList>
            <person name="Borowiak M."/>
            <person name="Alssahen M."/>
            <person name="Laemmler C."/>
            <person name="Malorny B."/>
            <person name="Hassan A."/>
            <person name="Prenger-Berninghoff E."/>
            <person name="Ploetz M."/>
            <person name="Abdulmawjood A."/>
        </authorList>
    </citation>
    <scope>NUCLEOTIDE SEQUENCE [LARGE SCALE GENOMIC DNA]</scope>
    <source>
        <strain evidence="3 4">2701</strain>
    </source>
</reference>
<dbReference type="NCBIfam" id="TIGR02675">
    <property type="entry name" value="tape_meas_nterm"/>
    <property type="match status" value="1"/>
</dbReference>
<accession>A0A6H2ELQ5</accession>
<dbReference type="PANTHER" id="PTHR37813">
    <property type="entry name" value="FELS-2 PROPHAGE PROTEIN"/>
    <property type="match status" value="1"/>
</dbReference>
<keyword evidence="1" id="KW-0812">Transmembrane</keyword>
<dbReference type="RefSeq" id="WP_168917938.1">
    <property type="nucleotide sequence ID" value="NZ_CP050804.1"/>
</dbReference>
<dbReference type="Gene3D" id="1.20.120.20">
    <property type="entry name" value="Apolipoprotein"/>
    <property type="match status" value="1"/>
</dbReference>
<keyword evidence="4" id="KW-1185">Reference proteome</keyword>